<accession>R4Z4L1</accession>
<dbReference type="AlphaFoldDB" id="R4Z4L1"/>
<evidence type="ECO:0000313" key="3">
    <source>
        <dbReference type="Proteomes" id="UP000018291"/>
    </source>
</evidence>
<sequence>MPRKGSPVWCATAGSRPPSDAPSTEPNPGRFSNPKWGVEQVVTERRAPRFVVSAELGERW</sequence>
<gene>
    <name evidence="2" type="ORF">BN381_240009</name>
</gene>
<dbReference type="HOGENOM" id="CLU_2932689_0_0_11"/>
<comment type="caution">
    <text evidence="2">The sequence shown here is derived from an EMBL/GenBank/DDBJ whole genome shotgun (WGS) entry which is preliminary data.</text>
</comment>
<dbReference type="EMBL" id="CANL01000017">
    <property type="protein sequence ID" value="CCM63502.1"/>
    <property type="molecule type" value="Genomic_DNA"/>
</dbReference>
<name>R4Z4L1_9ACTN</name>
<proteinExistence type="predicted"/>
<protein>
    <submittedName>
        <fullName evidence="2">Uncharacterized protein</fullName>
    </submittedName>
</protein>
<evidence type="ECO:0000313" key="2">
    <source>
        <dbReference type="EMBL" id="CCM63502.1"/>
    </source>
</evidence>
<dbReference type="Proteomes" id="UP000018291">
    <property type="component" value="Unassembled WGS sequence"/>
</dbReference>
<organism evidence="2 3">
    <name type="scientific">Candidatus Neomicrothrix parvicella RN1</name>
    <dbReference type="NCBI Taxonomy" id="1229780"/>
    <lineage>
        <taxon>Bacteria</taxon>
        <taxon>Bacillati</taxon>
        <taxon>Actinomycetota</taxon>
        <taxon>Acidimicrobiia</taxon>
        <taxon>Acidimicrobiales</taxon>
        <taxon>Microthrixaceae</taxon>
        <taxon>Candidatus Neomicrothrix</taxon>
    </lineage>
</organism>
<feature type="region of interest" description="Disordered" evidence="1">
    <location>
        <begin position="1"/>
        <end position="35"/>
    </location>
</feature>
<evidence type="ECO:0000256" key="1">
    <source>
        <dbReference type="SAM" id="MobiDB-lite"/>
    </source>
</evidence>
<keyword evidence="3" id="KW-1185">Reference proteome</keyword>
<reference evidence="2 3" key="1">
    <citation type="journal article" date="2013" name="ISME J.">
        <title>Metabolic model for the filamentous 'Candidatus Microthrix parvicella' based on genomic and metagenomic analyses.</title>
        <authorList>
            <person name="Jon McIlroy S."/>
            <person name="Kristiansen R."/>
            <person name="Albertsen M."/>
            <person name="Michael Karst S."/>
            <person name="Rossetti S."/>
            <person name="Lund Nielsen J."/>
            <person name="Tandoi V."/>
            <person name="James Seviour R."/>
            <person name="Nielsen P.H."/>
        </authorList>
    </citation>
    <scope>NUCLEOTIDE SEQUENCE [LARGE SCALE GENOMIC DNA]</scope>
    <source>
        <strain evidence="2 3">RN1</strain>
    </source>
</reference>